<dbReference type="SUPFAM" id="SSF53448">
    <property type="entry name" value="Nucleotide-diphospho-sugar transferases"/>
    <property type="match status" value="1"/>
</dbReference>
<evidence type="ECO:0000256" key="1">
    <source>
        <dbReference type="ARBA" id="ARBA00001282"/>
    </source>
</evidence>
<feature type="site" description="Transition state stabilizer" evidence="7">
    <location>
        <position position="24"/>
    </location>
</feature>
<dbReference type="HAMAP" id="MF_00108">
    <property type="entry name" value="IspD"/>
    <property type="match status" value="1"/>
</dbReference>
<dbReference type="EMBL" id="JASCSA010000004">
    <property type="protein sequence ID" value="MDI5884039.1"/>
    <property type="molecule type" value="Genomic_DNA"/>
</dbReference>
<feature type="site" description="Transition state stabilizer" evidence="7">
    <location>
        <position position="31"/>
    </location>
</feature>
<evidence type="ECO:0000313" key="10">
    <source>
        <dbReference type="Proteomes" id="UP001229025"/>
    </source>
</evidence>
<dbReference type="PROSITE" id="PS01295">
    <property type="entry name" value="ISPD"/>
    <property type="match status" value="1"/>
</dbReference>
<organism evidence="9 10">
    <name type="scientific">Cobetia amphilecti</name>
    <dbReference type="NCBI Taxonomy" id="1055104"/>
    <lineage>
        <taxon>Bacteria</taxon>
        <taxon>Pseudomonadati</taxon>
        <taxon>Pseudomonadota</taxon>
        <taxon>Gammaproteobacteria</taxon>
        <taxon>Oceanospirillales</taxon>
        <taxon>Halomonadaceae</taxon>
        <taxon>Cobetia</taxon>
    </lineage>
</organism>
<dbReference type="GO" id="GO:0050518">
    <property type="term" value="F:2-C-methyl-D-erythritol 4-phosphate cytidylyltransferase activity"/>
    <property type="evidence" value="ECO:0007669"/>
    <property type="project" value="UniProtKB-EC"/>
</dbReference>
<keyword evidence="4 7" id="KW-0808">Transferase</keyword>
<evidence type="ECO:0000256" key="8">
    <source>
        <dbReference type="SAM" id="MobiDB-lite"/>
    </source>
</evidence>
<keyword evidence="10" id="KW-1185">Reference proteome</keyword>
<evidence type="ECO:0000256" key="2">
    <source>
        <dbReference type="ARBA" id="ARBA00004787"/>
    </source>
</evidence>
<dbReference type="PANTHER" id="PTHR32125:SF4">
    <property type="entry name" value="2-C-METHYL-D-ERYTHRITOL 4-PHOSPHATE CYTIDYLYLTRANSFERASE, CHLOROPLASTIC"/>
    <property type="match status" value="1"/>
</dbReference>
<keyword evidence="6 7" id="KW-0414">Isoprene biosynthesis</keyword>
<evidence type="ECO:0000256" key="6">
    <source>
        <dbReference type="ARBA" id="ARBA00023229"/>
    </source>
</evidence>
<feature type="site" description="Positions MEP for the nucleophilic attack" evidence="7">
    <location>
        <position position="178"/>
    </location>
</feature>
<dbReference type="Gene3D" id="3.90.550.10">
    <property type="entry name" value="Spore Coat Polysaccharide Biosynthesis Protein SpsA, Chain A"/>
    <property type="match status" value="1"/>
</dbReference>
<dbReference type="Proteomes" id="UP001229025">
    <property type="component" value="Unassembled WGS sequence"/>
</dbReference>
<evidence type="ECO:0000256" key="5">
    <source>
        <dbReference type="ARBA" id="ARBA00022695"/>
    </source>
</evidence>
<dbReference type="InterPro" id="IPR001228">
    <property type="entry name" value="IspD"/>
</dbReference>
<sequence>MMPTDASREPRLWYLVPAAGVGSRMQADRPKQYLELSPGGCVLEATLATLKRALPEAGLCLVLGADDDYFSPSMVPWQDWLRADGGSERADSVLAGLDCLSRHAHDDDLVLVHDVARPCVREADIHALVATARRSADGAILAAPASDTMKRAAPAGDSRPHGDGDEERAPSIAHTESRVGLWHAFTPQAFPLGLLRRALREALGENPALITDEASALEACGRAPVLVAAARDNLKITHPEDLAMARLLLAAREALPDSPRTSACHD</sequence>
<dbReference type="PANTHER" id="PTHR32125">
    <property type="entry name" value="2-C-METHYL-D-ERYTHRITOL 4-PHOSPHATE CYTIDYLYLTRANSFERASE, CHLOROPLASTIC"/>
    <property type="match status" value="1"/>
</dbReference>
<dbReference type="Pfam" id="PF01128">
    <property type="entry name" value="IspD"/>
    <property type="match status" value="1"/>
</dbReference>
<comment type="catalytic activity">
    <reaction evidence="1 7">
        <text>2-C-methyl-D-erythritol 4-phosphate + CTP + H(+) = 4-CDP-2-C-methyl-D-erythritol + diphosphate</text>
        <dbReference type="Rhea" id="RHEA:13429"/>
        <dbReference type="ChEBI" id="CHEBI:15378"/>
        <dbReference type="ChEBI" id="CHEBI:33019"/>
        <dbReference type="ChEBI" id="CHEBI:37563"/>
        <dbReference type="ChEBI" id="CHEBI:57823"/>
        <dbReference type="ChEBI" id="CHEBI:58262"/>
        <dbReference type="EC" id="2.7.7.60"/>
    </reaction>
</comment>
<accession>A0ABT6UQF8</accession>
<gene>
    <name evidence="7" type="primary">ispD</name>
    <name evidence="9" type="ORF">QLT01_06690</name>
</gene>
<comment type="pathway">
    <text evidence="2 7">Isoprenoid biosynthesis; isopentenyl diphosphate biosynthesis via DXP pathway; isopentenyl diphosphate from 1-deoxy-D-xylulose 5-phosphate: step 2/6.</text>
</comment>
<comment type="function">
    <text evidence="7">Catalyzes the formation of 4-diphosphocytidyl-2-C-methyl-D-erythritol from CTP and 2-C-methyl-D-erythritol 4-phosphate (MEP).</text>
</comment>
<dbReference type="InterPro" id="IPR018294">
    <property type="entry name" value="ISPD_synthase_CS"/>
</dbReference>
<feature type="region of interest" description="Disordered" evidence="8">
    <location>
        <begin position="146"/>
        <end position="170"/>
    </location>
</feature>
<dbReference type="InterPro" id="IPR029044">
    <property type="entry name" value="Nucleotide-diphossugar_trans"/>
</dbReference>
<evidence type="ECO:0000313" key="9">
    <source>
        <dbReference type="EMBL" id="MDI5884039.1"/>
    </source>
</evidence>
<comment type="caution">
    <text evidence="9">The sequence shown here is derived from an EMBL/GenBank/DDBJ whole genome shotgun (WGS) entry which is preliminary data.</text>
</comment>
<feature type="compositionally biased region" description="Basic and acidic residues" evidence="8">
    <location>
        <begin position="158"/>
        <end position="169"/>
    </location>
</feature>
<dbReference type="GeneID" id="97327277"/>
<keyword evidence="5 7" id="KW-0548">Nucleotidyltransferase</keyword>
<dbReference type="InterPro" id="IPR050088">
    <property type="entry name" value="IspD/TarI_cytidylyltransf_bact"/>
</dbReference>
<evidence type="ECO:0000256" key="4">
    <source>
        <dbReference type="ARBA" id="ARBA00022679"/>
    </source>
</evidence>
<name>A0ABT6UQF8_9GAMM</name>
<dbReference type="CDD" id="cd02516">
    <property type="entry name" value="CDP-ME_synthetase"/>
    <property type="match status" value="1"/>
</dbReference>
<feature type="site" description="Positions MEP for the nucleophilic attack" evidence="7">
    <location>
        <position position="235"/>
    </location>
</feature>
<proteinExistence type="inferred from homology"/>
<dbReference type="RefSeq" id="WP_284726618.1">
    <property type="nucleotide sequence ID" value="NZ_CP136695.1"/>
</dbReference>
<reference evidence="10" key="1">
    <citation type="submission" date="2023-07" db="EMBL/GenBank/DDBJ databases">
        <title>Genome-based characterization of strain KMM 296 and proposal for reclassification of Cobetia litoralis and Cobetia pacifica, and emended description of the species Cobetia amphilecti and Cobetia marina.</title>
        <authorList>
            <person name="Balabanova L."/>
            <person name="Nedashkovskaya O."/>
        </authorList>
    </citation>
    <scope>NUCLEOTIDE SEQUENCE [LARGE SCALE GENOMIC DNA]</scope>
    <source>
        <strain evidence="10">NRIC 0815</strain>
    </source>
</reference>
<dbReference type="InterPro" id="IPR034683">
    <property type="entry name" value="IspD/TarI"/>
</dbReference>
<dbReference type="EC" id="2.7.7.60" evidence="7"/>
<evidence type="ECO:0000256" key="7">
    <source>
        <dbReference type="HAMAP-Rule" id="MF_00108"/>
    </source>
</evidence>
<evidence type="ECO:0000256" key="3">
    <source>
        <dbReference type="ARBA" id="ARBA00009789"/>
    </source>
</evidence>
<comment type="similarity">
    <text evidence="3 7">Belongs to the IspD/TarI cytidylyltransferase family. IspD subfamily.</text>
</comment>
<protein>
    <recommendedName>
        <fullName evidence="7">2-C-methyl-D-erythritol 4-phosphate cytidylyltransferase</fullName>
        <ecNumber evidence="7">2.7.7.60</ecNumber>
    </recommendedName>
    <alternativeName>
        <fullName evidence="7">4-diphosphocytidyl-2C-methyl-D-erythritol synthase</fullName>
    </alternativeName>
    <alternativeName>
        <fullName evidence="7">MEP cytidylyltransferase</fullName>
        <shortName evidence="7">MCT</shortName>
    </alternativeName>
</protein>